<dbReference type="Pfam" id="PF14808">
    <property type="entry name" value="TMEM164"/>
    <property type="match status" value="1"/>
</dbReference>
<dbReference type="NCBIfam" id="TIGR02206">
    <property type="entry name" value="intg_mem_TP0381"/>
    <property type="match status" value="1"/>
</dbReference>
<organism evidence="2 3">
    <name type="scientific">Texcoconibacillus texcoconensis</name>
    <dbReference type="NCBI Taxonomy" id="1095777"/>
    <lineage>
        <taxon>Bacteria</taxon>
        <taxon>Bacillati</taxon>
        <taxon>Bacillota</taxon>
        <taxon>Bacilli</taxon>
        <taxon>Bacillales</taxon>
        <taxon>Bacillaceae</taxon>
        <taxon>Texcoconibacillus</taxon>
    </lineage>
</organism>
<sequence>MSWFHGRPNEIPFSFYGWEHWFAWVIFILIVSVLYIYRHWMRSKDLRKVEIVVALSLIGMEGLYHLWLFFIGSWDLRYSLPLELSSISVILAVLLLLFRKRIIYELLFFVGIAGALQALLTPVLTYGFPHFRYVHFFYTHMMVIWVALYFTWVVGYRPTIRSVFKSLIFLNILLPIVWFTNSWAGGNYMFLQTKPESPNLLDFLGPHPWYIISLEIVALVLFLLLWLLFRERSMTR</sequence>
<name>A0A840QQN2_9BACI</name>
<keyword evidence="1" id="KW-1133">Transmembrane helix</keyword>
<dbReference type="Proteomes" id="UP000551878">
    <property type="component" value="Unassembled WGS sequence"/>
</dbReference>
<keyword evidence="1" id="KW-0812">Transmembrane</keyword>
<dbReference type="AlphaFoldDB" id="A0A840QQN2"/>
<evidence type="ECO:0000313" key="3">
    <source>
        <dbReference type="Proteomes" id="UP000551878"/>
    </source>
</evidence>
<dbReference type="RefSeq" id="WP_184664125.1">
    <property type="nucleotide sequence ID" value="NZ_JACHHB010000007.1"/>
</dbReference>
<protein>
    <submittedName>
        <fullName evidence="2">Putative integral membrane protein (TIGR02206 family)</fullName>
    </submittedName>
</protein>
<accession>A0A840QQN2</accession>
<feature type="transmembrane region" description="Helical" evidence="1">
    <location>
        <begin position="106"/>
        <end position="128"/>
    </location>
</feature>
<reference evidence="2 3" key="1">
    <citation type="submission" date="2020-08" db="EMBL/GenBank/DDBJ databases">
        <title>Genomic Encyclopedia of Type Strains, Phase IV (KMG-IV): sequencing the most valuable type-strain genomes for metagenomic binning, comparative biology and taxonomic classification.</title>
        <authorList>
            <person name="Goeker M."/>
        </authorList>
    </citation>
    <scope>NUCLEOTIDE SEQUENCE [LARGE SCALE GENOMIC DNA]</scope>
    <source>
        <strain evidence="2 3">DSM 24696</strain>
    </source>
</reference>
<feature type="transmembrane region" description="Helical" evidence="1">
    <location>
        <begin position="20"/>
        <end position="37"/>
    </location>
</feature>
<comment type="caution">
    <text evidence="2">The sequence shown here is derived from an EMBL/GenBank/DDBJ whole genome shotgun (WGS) entry which is preliminary data.</text>
</comment>
<evidence type="ECO:0000256" key="1">
    <source>
        <dbReference type="SAM" id="Phobius"/>
    </source>
</evidence>
<evidence type="ECO:0000313" key="2">
    <source>
        <dbReference type="EMBL" id="MBB5173684.1"/>
    </source>
</evidence>
<proteinExistence type="predicted"/>
<dbReference type="InterPro" id="IPR011737">
    <property type="entry name" value="CHP02206_TP0381"/>
</dbReference>
<feature type="transmembrane region" description="Helical" evidence="1">
    <location>
        <begin position="78"/>
        <end position="99"/>
    </location>
</feature>
<feature type="transmembrane region" description="Helical" evidence="1">
    <location>
        <begin position="167"/>
        <end position="189"/>
    </location>
</feature>
<keyword evidence="3" id="KW-1185">Reference proteome</keyword>
<dbReference type="EMBL" id="JACHHB010000007">
    <property type="protein sequence ID" value="MBB5173684.1"/>
    <property type="molecule type" value="Genomic_DNA"/>
</dbReference>
<gene>
    <name evidence="2" type="ORF">HNQ41_001873</name>
</gene>
<feature type="transmembrane region" description="Helical" evidence="1">
    <location>
        <begin position="49"/>
        <end position="72"/>
    </location>
</feature>
<feature type="transmembrane region" description="Helical" evidence="1">
    <location>
        <begin position="134"/>
        <end position="155"/>
    </location>
</feature>
<keyword evidence="1" id="KW-0472">Membrane</keyword>
<feature type="transmembrane region" description="Helical" evidence="1">
    <location>
        <begin position="209"/>
        <end position="229"/>
    </location>
</feature>